<keyword evidence="2" id="KW-1185">Reference proteome</keyword>
<dbReference type="KEGG" id="syw:SYNW0878"/>
<dbReference type="AlphaFoldDB" id="Q7U7V2"/>
<evidence type="ECO:0000313" key="1">
    <source>
        <dbReference type="EMBL" id="CAE07393.1"/>
    </source>
</evidence>
<sequence>MRRFVTELSQQQIKQGYSLLKLMDHLDHELDLLQQQRLAAGLSSQEGQRLTRVRQSHLRKQQDCIAEMERSGFNSWLMERQLA</sequence>
<proteinExistence type="predicted"/>
<reference evidence="1 2" key="1">
    <citation type="journal article" date="2003" name="Nature">
        <title>The genome of a motile marine Synechococcus.</title>
        <authorList>
            <person name="Palenik B."/>
            <person name="Brahamsha B."/>
            <person name="Larimer F."/>
            <person name="Land M."/>
            <person name="Hauser L."/>
            <person name="Chain P."/>
            <person name="Lamerdin J."/>
            <person name="Regala W."/>
            <person name="Allen E.A."/>
            <person name="McCarren J."/>
            <person name="Paulsen I."/>
            <person name="Dufresne A."/>
            <person name="Partensky F."/>
            <person name="Webb E."/>
            <person name="Waterbury J."/>
        </authorList>
    </citation>
    <scope>NUCLEOTIDE SEQUENCE [LARGE SCALE GENOMIC DNA]</scope>
    <source>
        <strain evidence="1 2">WH8102</strain>
    </source>
</reference>
<organism evidence="1 2">
    <name type="scientific">Parasynechococcus marenigrum (strain WH8102)</name>
    <dbReference type="NCBI Taxonomy" id="84588"/>
    <lineage>
        <taxon>Bacteria</taxon>
        <taxon>Bacillati</taxon>
        <taxon>Cyanobacteriota</taxon>
        <taxon>Cyanophyceae</taxon>
        <taxon>Synechococcales</taxon>
        <taxon>Prochlorococcaceae</taxon>
        <taxon>Parasynechococcus</taxon>
        <taxon>Parasynechococcus marenigrum</taxon>
    </lineage>
</organism>
<dbReference type="Proteomes" id="UP000001422">
    <property type="component" value="Chromosome"/>
</dbReference>
<dbReference type="RefSeq" id="WP_011127743.1">
    <property type="nucleotide sequence ID" value="NC_005070.1"/>
</dbReference>
<accession>Q7U7V2</accession>
<dbReference type="EMBL" id="BX569691">
    <property type="protein sequence ID" value="CAE07393.1"/>
    <property type="molecule type" value="Genomic_DNA"/>
</dbReference>
<dbReference type="eggNOG" id="ENOG50323GU">
    <property type="taxonomic scope" value="Bacteria"/>
</dbReference>
<dbReference type="HOGENOM" id="CLU_193884_0_0_3"/>
<evidence type="ECO:0000313" key="2">
    <source>
        <dbReference type="Proteomes" id="UP000001422"/>
    </source>
</evidence>
<name>Q7U7V2_PARMW</name>
<gene>
    <name evidence="1" type="ordered locus">SYNW0878</name>
</gene>
<dbReference type="STRING" id="84588.SYNW0878"/>
<protein>
    <submittedName>
        <fullName evidence="1">Uncharacterized protein</fullName>
    </submittedName>
</protein>